<dbReference type="InterPro" id="IPR025676">
    <property type="entry name" value="Clr5_dom"/>
</dbReference>
<proteinExistence type="predicted"/>
<organism evidence="3 4">
    <name type="scientific">Phialocephala subalpina</name>
    <dbReference type="NCBI Taxonomy" id="576137"/>
    <lineage>
        <taxon>Eukaryota</taxon>
        <taxon>Fungi</taxon>
        <taxon>Dikarya</taxon>
        <taxon>Ascomycota</taxon>
        <taxon>Pezizomycotina</taxon>
        <taxon>Leotiomycetes</taxon>
        <taxon>Helotiales</taxon>
        <taxon>Mollisiaceae</taxon>
        <taxon>Phialocephala</taxon>
        <taxon>Phialocephala fortinii species complex</taxon>
    </lineage>
</organism>
<gene>
    <name evidence="3" type="ORF">PAC_12516</name>
</gene>
<evidence type="ECO:0000313" key="4">
    <source>
        <dbReference type="Proteomes" id="UP000184330"/>
    </source>
</evidence>
<dbReference type="EMBL" id="FJOG01000021">
    <property type="protein sequence ID" value="CZR62619.1"/>
    <property type="molecule type" value="Genomic_DNA"/>
</dbReference>
<dbReference type="Pfam" id="PF14420">
    <property type="entry name" value="Clr5"/>
    <property type="match status" value="1"/>
</dbReference>
<evidence type="ECO:0000313" key="3">
    <source>
        <dbReference type="EMBL" id="CZR62619.1"/>
    </source>
</evidence>
<dbReference type="Proteomes" id="UP000184330">
    <property type="component" value="Unassembled WGS sequence"/>
</dbReference>
<reference evidence="3 4" key="1">
    <citation type="submission" date="2016-03" db="EMBL/GenBank/DDBJ databases">
        <authorList>
            <person name="Ploux O."/>
        </authorList>
    </citation>
    <scope>NUCLEOTIDE SEQUENCE [LARGE SCALE GENOMIC DNA]</scope>
    <source>
        <strain evidence="3 4">UAMH 11012</strain>
    </source>
</reference>
<evidence type="ECO:0000259" key="2">
    <source>
        <dbReference type="Pfam" id="PF14420"/>
    </source>
</evidence>
<dbReference type="OrthoDB" id="3558740at2759"/>
<sequence>MESWHLSYPGSSGLPSAYNPASNLLEQSAPLFSSHTVLPPTARPNVPRKYTAEDWIVQKSEITKLYNGNSLKLVRELMREHHGLDATAKQYQDRITKWGLDKNIKTTEMEAMIRKEQERALMNKPSAFRVRKRPVSQKKIDRYKHEHPEQLDSTNDGDIDMNIDSAGIIDVFAKPYCVP</sequence>
<protein>
    <recommendedName>
        <fullName evidence="2">Clr5 domain-containing protein</fullName>
    </recommendedName>
</protein>
<accession>A0A1L7XC63</accession>
<evidence type="ECO:0000256" key="1">
    <source>
        <dbReference type="SAM" id="MobiDB-lite"/>
    </source>
</evidence>
<name>A0A1L7XC63_9HELO</name>
<dbReference type="PANTHER" id="PTHR38788">
    <property type="entry name" value="CLR5 DOMAIN-CONTAINING PROTEIN"/>
    <property type="match status" value="1"/>
</dbReference>
<feature type="region of interest" description="Disordered" evidence="1">
    <location>
        <begin position="131"/>
        <end position="158"/>
    </location>
</feature>
<keyword evidence="4" id="KW-1185">Reference proteome</keyword>
<feature type="compositionally biased region" description="Basic and acidic residues" evidence="1">
    <location>
        <begin position="138"/>
        <end position="150"/>
    </location>
</feature>
<dbReference type="AlphaFoldDB" id="A0A1L7XC63"/>
<feature type="domain" description="Clr5" evidence="2">
    <location>
        <begin position="52"/>
        <end position="102"/>
    </location>
</feature>
<dbReference type="PANTHER" id="PTHR38788:SF3">
    <property type="entry name" value="CLR5 DOMAIN-CONTAINING PROTEIN"/>
    <property type="match status" value="1"/>
</dbReference>